<proteinExistence type="predicted"/>
<sequence>MTRLREIMSESELQSPAIPTPSDVSSGRFESYEDPDLHFDLLPMPYRMLDSLLWDLFHSAWSVIMERQKLFIMDDGILIHIGLGDAIIKEPTTHLFGVIENFIGLSTKNKVVLYGREQLDKSLGEFICDEHVIRTFVLRPVDKILSIIMTVDDMGKAFIILALNGRMRVVKSVSQSQDGKSFHVLTGHVSVDGRVCTFVVQDKETREIWLEVYSLPVENWIKETGLIQRAMERPISKEQMSEGSRISDNVDAMDVVWNEVNLSIPVLYCKIKAPVRFTVSNPLEAQLKQKGSSQKQSKRKDIADVKPVKQGNTKKTKGSKSQPNIQKHQEDEDDSHASMPNSGLVLTDSSTAHRDRNESSPERSLQLDRADNSNPSGAVLNLMKDNEFQHDVSKILTELVSPDLSTG</sequence>
<gene>
    <name evidence="2" type="ORF">ECPE_LOCUS11315</name>
</gene>
<evidence type="ECO:0000313" key="4">
    <source>
        <dbReference type="WBParaSite" id="ECPE_0001135001-mRNA-1"/>
    </source>
</evidence>
<dbReference type="EMBL" id="UZAN01050598">
    <property type="protein sequence ID" value="VDP88330.1"/>
    <property type="molecule type" value="Genomic_DNA"/>
</dbReference>
<dbReference type="AlphaFoldDB" id="A0A183AWI0"/>
<dbReference type="Pfam" id="PF21030">
    <property type="entry name" value="WDR93"/>
    <property type="match status" value="1"/>
</dbReference>
<dbReference type="Proteomes" id="UP000272942">
    <property type="component" value="Unassembled WGS sequence"/>
</dbReference>
<evidence type="ECO:0000313" key="3">
    <source>
        <dbReference type="Proteomes" id="UP000272942"/>
    </source>
</evidence>
<protein>
    <submittedName>
        <fullName evidence="2 4">Uncharacterized protein</fullName>
    </submittedName>
</protein>
<reference evidence="2 3" key="2">
    <citation type="submission" date="2018-11" db="EMBL/GenBank/DDBJ databases">
        <authorList>
            <consortium name="Pathogen Informatics"/>
        </authorList>
    </citation>
    <scope>NUCLEOTIDE SEQUENCE [LARGE SCALE GENOMIC DNA]</scope>
    <source>
        <strain evidence="2 3">Egypt</strain>
    </source>
</reference>
<dbReference type="InterPro" id="IPR049547">
    <property type="entry name" value="WDR93_beta-prop"/>
</dbReference>
<feature type="region of interest" description="Disordered" evidence="1">
    <location>
        <begin position="287"/>
        <end position="379"/>
    </location>
</feature>
<feature type="compositionally biased region" description="Basic and acidic residues" evidence="1">
    <location>
        <begin position="351"/>
        <end position="371"/>
    </location>
</feature>
<keyword evidence="3" id="KW-1185">Reference proteome</keyword>
<feature type="region of interest" description="Disordered" evidence="1">
    <location>
        <begin position="1"/>
        <end position="28"/>
    </location>
</feature>
<organism evidence="4">
    <name type="scientific">Echinostoma caproni</name>
    <dbReference type="NCBI Taxonomy" id="27848"/>
    <lineage>
        <taxon>Eukaryota</taxon>
        <taxon>Metazoa</taxon>
        <taxon>Spiralia</taxon>
        <taxon>Lophotrochozoa</taxon>
        <taxon>Platyhelminthes</taxon>
        <taxon>Trematoda</taxon>
        <taxon>Digenea</taxon>
        <taxon>Plagiorchiida</taxon>
        <taxon>Echinostomata</taxon>
        <taxon>Echinostomatoidea</taxon>
        <taxon>Echinostomatidae</taxon>
        <taxon>Echinostoma</taxon>
    </lineage>
</organism>
<name>A0A183AWI0_9TREM</name>
<dbReference type="WBParaSite" id="ECPE_0001135001-mRNA-1">
    <property type="protein sequence ID" value="ECPE_0001135001-mRNA-1"/>
    <property type="gene ID" value="ECPE_0001135001"/>
</dbReference>
<dbReference type="OrthoDB" id="547231at2759"/>
<evidence type="ECO:0000313" key="2">
    <source>
        <dbReference type="EMBL" id="VDP88330.1"/>
    </source>
</evidence>
<evidence type="ECO:0000256" key="1">
    <source>
        <dbReference type="SAM" id="MobiDB-lite"/>
    </source>
</evidence>
<accession>A0A183AWI0</accession>
<reference evidence="4" key="1">
    <citation type="submission" date="2016-06" db="UniProtKB">
        <authorList>
            <consortium name="WormBaseParasite"/>
        </authorList>
    </citation>
    <scope>IDENTIFICATION</scope>
</reference>